<evidence type="ECO:0000313" key="2">
    <source>
        <dbReference type="EMBL" id="KAA8785418.1"/>
    </source>
</evidence>
<dbReference type="SUPFAM" id="SSF56112">
    <property type="entry name" value="Protein kinase-like (PK-like)"/>
    <property type="match status" value="1"/>
</dbReference>
<dbReference type="AlphaFoldDB" id="A0A5M9WVB3"/>
<accession>A0A5M9WVB3</accession>
<feature type="domain" description="Aminoglycoside phosphotransferase" evidence="1">
    <location>
        <begin position="26"/>
        <end position="242"/>
    </location>
</feature>
<keyword evidence="2" id="KW-0808">Transferase</keyword>
<comment type="caution">
    <text evidence="2">The sequence shown here is derived from an EMBL/GenBank/DDBJ whole genome shotgun (WGS) entry which is preliminary data.</text>
</comment>
<gene>
    <name evidence="2" type="ORF">EC604_16365</name>
</gene>
<dbReference type="GO" id="GO:0016740">
    <property type="term" value="F:transferase activity"/>
    <property type="evidence" value="ECO:0007669"/>
    <property type="project" value="UniProtKB-KW"/>
</dbReference>
<evidence type="ECO:0000313" key="3">
    <source>
        <dbReference type="Proteomes" id="UP000323664"/>
    </source>
</evidence>
<dbReference type="Pfam" id="PF01636">
    <property type="entry name" value="APH"/>
    <property type="match status" value="1"/>
</dbReference>
<dbReference type="InterPro" id="IPR002575">
    <property type="entry name" value="Aminoglycoside_PTrfase"/>
</dbReference>
<reference evidence="2 3" key="1">
    <citation type="journal article" date="2019" name="J. Ind. Microbiol. Biotechnol.">
        <title>Paenibacillus amylolyticus 27C64 has a diverse set of carbohydrate-active enzymes and complete pectin deconstruction system.</title>
        <authorList>
            <person name="Keggi C."/>
            <person name="Doran-Peterson J."/>
        </authorList>
    </citation>
    <scope>NUCLEOTIDE SEQUENCE [LARGE SCALE GENOMIC DNA]</scope>
    <source>
        <strain evidence="2 3">27C64</strain>
    </source>
</reference>
<dbReference type="Proteomes" id="UP000323664">
    <property type="component" value="Unassembled WGS sequence"/>
</dbReference>
<evidence type="ECO:0000259" key="1">
    <source>
        <dbReference type="Pfam" id="PF01636"/>
    </source>
</evidence>
<dbReference type="RefSeq" id="WP_123065195.1">
    <property type="nucleotide sequence ID" value="NZ_RIAS01000008.1"/>
</dbReference>
<proteinExistence type="predicted"/>
<protein>
    <submittedName>
        <fullName evidence="2">Aminoglycoside phosphotransferase family protein</fullName>
    </submittedName>
</protein>
<organism evidence="2 3">
    <name type="scientific">Paenibacillus amylolyticus</name>
    <dbReference type="NCBI Taxonomy" id="1451"/>
    <lineage>
        <taxon>Bacteria</taxon>
        <taxon>Bacillati</taxon>
        <taxon>Bacillota</taxon>
        <taxon>Bacilli</taxon>
        <taxon>Bacillales</taxon>
        <taxon>Paenibacillaceae</taxon>
        <taxon>Paenibacillus</taxon>
    </lineage>
</organism>
<sequence length="288" mass="33863">MNIKPSIEEINELFQKYSINEQIMEVKQLSGTTAGRVFRLRASSGQQYILKWDDPEQIQITCEFLEAYSDVRLLPKVLFIDSDNTYFAYSYLEGETHYNRGSKRVWLTFMVKELFNTYVHIADAEFWGRTEYARETWKEFNQISIDEARENLGDVLGLEDYHLVQSTVNRLFQKDEAARFLLHGDAGVHNVVFKEKELIGVIDPSPMVGPVLYDFLYAFCSSPDDLDPALLWEIFEHLEQVDMDKSRLMEEAMVHLYCRIGLSNKHHPQDLPEYLEAWDLWKRLCEKH</sequence>
<name>A0A5M9WVB3_PAEAM</name>
<dbReference type="EMBL" id="RIAS01000008">
    <property type="protein sequence ID" value="KAA8785418.1"/>
    <property type="molecule type" value="Genomic_DNA"/>
</dbReference>
<dbReference type="OrthoDB" id="2363646at2"/>
<dbReference type="Gene3D" id="3.90.1200.10">
    <property type="match status" value="1"/>
</dbReference>
<dbReference type="InterPro" id="IPR011009">
    <property type="entry name" value="Kinase-like_dom_sf"/>
</dbReference>